<dbReference type="InterPro" id="IPR016897">
    <property type="entry name" value="SKP1"/>
</dbReference>
<evidence type="ECO:0000256" key="3">
    <source>
        <dbReference type="SAM" id="MobiDB-lite"/>
    </source>
</evidence>
<dbReference type="InterPro" id="IPR016072">
    <property type="entry name" value="Skp1_comp_dimer"/>
</dbReference>
<comment type="similarity">
    <text evidence="1">Belongs to the SKP1 family.</text>
</comment>
<sequence>MPKFVFLCKLWKEGGYSIEAHEEVIYLVRGWRFLQMDSREDDHSAEASSQNAATAGKDTGNPPNEKVYKVLTKDKEVCEVPASVIGMSKLITTMLEDLNLQDDDAPIPVPNVTASTFKKVVMWCDKHKSIPERQETNDFDAAPEQSADTEIEKWDNEYFKVDHGVLFDIIMAANYLDIPGLLDSSCKVVATMMRGKTPEEIRVMFNITNDFTPEEEENIRKENAWCEE</sequence>
<reference evidence="6 7" key="1">
    <citation type="submission" date="2013-05" db="EMBL/GenBank/DDBJ databases">
        <title>Draft genome of the parasitic nematode Anyclostoma ceylanicum.</title>
        <authorList>
            <person name="Mitreva M."/>
        </authorList>
    </citation>
    <scope>NUCLEOTIDE SEQUENCE [LARGE SCALE GENOMIC DNA]</scope>
</reference>
<gene>
    <name evidence="6" type="ORF">ANCCEY_02039</name>
</gene>
<dbReference type="SUPFAM" id="SSF81382">
    <property type="entry name" value="Skp1 dimerisation domain-like"/>
    <property type="match status" value="1"/>
</dbReference>
<proteinExistence type="inferred from homology"/>
<evidence type="ECO:0000313" key="7">
    <source>
        <dbReference type="Proteomes" id="UP000054495"/>
    </source>
</evidence>
<keyword evidence="7" id="KW-1185">Reference proteome</keyword>
<dbReference type="Pfam" id="PF03931">
    <property type="entry name" value="Skp1_POZ"/>
    <property type="match status" value="1"/>
</dbReference>
<organism evidence="6 7">
    <name type="scientific">Ancylostoma ceylanicum</name>
    <dbReference type="NCBI Taxonomy" id="53326"/>
    <lineage>
        <taxon>Eukaryota</taxon>
        <taxon>Metazoa</taxon>
        <taxon>Ecdysozoa</taxon>
        <taxon>Nematoda</taxon>
        <taxon>Chromadorea</taxon>
        <taxon>Rhabditida</taxon>
        <taxon>Rhabditina</taxon>
        <taxon>Rhabditomorpha</taxon>
        <taxon>Strongyloidea</taxon>
        <taxon>Ancylostomatidae</taxon>
        <taxon>Ancylostomatinae</taxon>
        <taxon>Ancylostoma</taxon>
    </lineage>
</organism>
<dbReference type="InterPro" id="IPR016073">
    <property type="entry name" value="Skp1_comp_POZ"/>
</dbReference>
<dbReference type="InterPro" id="IPR001232">
    <property type="entry name" value="SKP1-like"/>
</dbReference>
<evidence type="ECO:0000313" key="6">
    <source>
        <dbReference type="EMBL" id="EPB78862.1"/>
    </source>
</evidence>
<dbReference type="FunFam" id="3.30.710.10:FF:000026">
    <property type="entry name" value="E3 ubiquitin ligase complex SCF subunit"/>
    <property type="match status" value="1"/>
</dbReference>
<evidence type="ECO:0000259" key="4">
    <source>
        <dbReference type="Pfam" id="PF01466"/>
    </source>
</evidence>
<dbReference type="Gene3D" id="3.30.710.10">
    <property type="entry name" value="Potassium Channel Kv1.1, Chain A"/>
    <property type="match status" value="1"/>
</dbReference>
<dbReference type="SUPFAM" id="SSF54695">
    <property type="entry name" value="POZ domain"/>
    <property type="match status" value="1"/>
</dbReference>
<feature type="domain" description="SKP1 component POZ" evidence="5">
    <location>
        <begin position="69"/>
        <end position="128"/>
    </location>
</feature>
<dbReference type="PANTHER" id="PTHR11165">
    <property type="entry name" value="SKP1"/>
    <property type="match status" value="1"/>
</dbReference>
<evidence type="ECO:0000256" key="1">
    <source>
        <dbReference type="ARBA" id="ARBA00009993"/>
    </source>
</evidence>
<accession>A0A0D6MCG3</accession>
<dbReference type="AlphaFoldDB" id="A0A0D6MCG3"/>
<feature type="region of interest" description="Disordered" evidence="3">
    <location>
        <begin position="42"/>
        <end position="65"/>
    </location>
</feature>
<name>A0A0D6MCG3_9BILA</name>
<dbReference type="InterPro" id="IPR036296">
    <property type="entry name" value="SKP1-like_dim_sf"/>
</dbReference>
<evidence type="ECO:0000259" key="5">
    <source>
        <dbReference type="Pfam" id="PF03931"/>
    </source>
</evidence>
<dbReference type="Proteomes" id="UP000054495">
    <property type="component" value="Unassembled WGS sequence"/>
</dbReference>
<dbReference type="EMBL" id="KE124804">
    <property type="protein sequence ID" value="EPB78862.1"/>
    <property type="molecule type" value="Genomic_DNA"/>
</dbReference>
<dbReference type="InterPro" id="IPR011333">
    <property type="entry name" value="SKP1/BTB/POZ_sf"/>
</dbReference>
<dbReference type="CDD" id="cd18322">
    <property type="entry name" value="BTB_POZ_SKP1"/>
    <property type="match status" value="1"/>
</dbReference>
<dbReference type="GO" id="GO:0006511">
    <property type="term" value="P:ubiquitin-dependent protein catabolic process"/>
    <property type="evidence" value="ECO:0007669"/>
    <property type="project" value="InterPro"/>
</dbReference>
<dbReference type="Pfam" id="PF01466">
    <property type="entry name" value="Skp1"/>
    <property type="match status" value="1"/>
</dbReference>
<evidence type="ECO:0000256" key="2">
    <source>
        <dbReference type="ARBA" id="ARBA00022786"/>
    </source>
</evidence>
<dbReference type="SMART" id="SM00512">
    <property type="entry name" value="Skp1"/>
    <property type="match status" value="1"/>
</dbReference>
<feature type="domain" description="SKP1 component dimerisation" evidence="4">
    <location>
        <begin position="179"/>
        <end position="226"/>
    </location>
</feature>
<keyword evidence="2" id="KW-0833">Ubl conjugation pathway</keyword>
<protein>
    <submittedName>
        <fullName evidence="6">Skp1 family, dimerization domain protein</fullName>
    </submittedName>
</protein>